<accession>A0AAJ1VBJ3</accession>
<evidence type="ECO:0000313" key="1">
    <source>
        <dbReference type="EMBL" id="MDM5283680.1"/>
    </source>
</evidence>
<reference evidence="1" key="1">
    <citation type="submission" date="2023-06" db="EMBL/GenBank/DDBJ databases">
        <title>Comparative genomics of Bacillaceae isolates and their secondary metabolite potential.</title>
        <authorList>
            <person name="Song L."/>
            <person name="Nielsen L.J."/>
            <person name="Mohite O."/>
            <person name="Xu X."/>
            <person name="Weber T."/>
            <person name="Kovacs A.T."/>
        </authorList>
    </citation>
    <scope>NUCLEOTIDE SEQUENCE</scope>
    <source>
        <strain evidence="1">G1S1</strain>
    </source>
</reference>
<dbReference type="RefSeq" id="WP_289349493.1">
    <property type="nucleotide sequence ID" value="NZ_JAUCFI010000003.1"/>
</dbReference>
<proteinExistence type="predicted"/>
<comment type="caution">
    <text evidence="1">The sequence shown here is derived from an EMBL/GenBank/DDBJ whole genome shotgun (WGS) entry which is preliminary data.</text>
</comment>
<name>A0AAJ1VBJ3_9BACI</name>
<dbReference type="Proteomes" id="UP001238973">
    <property type="component" value="Unassembled WGS sequence"/>
</dbReference>
<dbReference type="EMBL" id="JAUCFI010000003">
    <property type="protein sequence ID" value="MDM5283680.1"/>
    <property type="molecule type" value="Genomic_DNA"/>
</dbReference>
<organism evidence="1 2">
    <name type="scientific">Peribacillus frigoritolerans</name>
    <dbReference type="NCBI Taxonomy" id="450367"/>
    <lineage>
        <taxon>Bacteria</taxon>
        <taxon>Bacillati</taxon>
        <taxon>Bacillota</taxon>
        <taxon>Bacilli</taxon>
        <taxon>Bacillales</taxon>
        <taxon>Bacillaceae</taxon>
        <taxon>Peribacillus</taxon>
    </lineage>
</organism>
<gene>
    <name evidence="1" type="ORF">QUF85_10200</name>
</gene>
<dbReference type="AlphaFoldDB" id="A0AAJ1VBJ3"/>
<sequence>MIVIEKNPKKDVYKALIDMAIDVCDEFQIILRKDMGPITTFDPVMKRLEHSFKEMKEESEWASTILGDNQTAYVHYFHADENARHALKDLSNSLYGWVYPDLPEDLSFFLSGKEWLVTSSHEKESYIHTENPIEIAKISGIKGLKFHIETE</sequence>
<protein>
    <submittedName>
        <fullName evidence="1">Stage III sporulation protein AH</fullName>
    </submittedName>
</protein>
<evidence type="ECO:0000313" key="2">
    <source>
        <dbReference type="Proteomes" id="UP001238973"/>
    </source>
</evidence>